<dbReference type="SUPFAM" id="SSF55781">
    <property type="entry name" value="GAF domain-like"/>
    <property type="match status" value="1"/>
</dbReference>
<keyword evidence="1 5" id="KW-0678">Repressor</keyword>
<evidence type="ECO:0000313" key="7">
    <source>
        <dbReference type="EMBL" id="BDR53058.1"/>
    </source>
</evidence>
<evidence type="ECO:0000259" key="6">
    <source>
        <dbReference type="Pfam" id="PF01628"/>
    </source>
</evidence>
<dbReference type="EMBL" id="AP026798">
    <property type="protein sequence ID" value="BDR53058.1"/>
    <property type="molecule type" value="Genomic_DNA"/>
</dbReference>
<dbReference type="InterPro" id="IPR036390">
    <property type="entry name" value="WH_DNA-bd_sf"/>
</dbReference>
<dbReference type="Gene3D" id="1.10.10.10">
    <property type="entry name" value="Winged helix-like DNA-binding domain superfamily/Winged helix DNA-binding domain"/>
    <property type="match status" value="1"/>
</dbReference>
<evidence type="ECO:0000256" key="2">
    <source>
        <dbReference type="ARBA" id="ARBA00023015"/>
    </source>
</evidence>
<comment type="similarity">
    <text evidence="5">Belongs to the HrcA family.</text>
</comment>
<keyword evidence="4 5" id="KW-0804">Transcription</keyword>
<dbReference type="PANTHER" id="PTHR34824:SF1">
    <property type="entry name" value="HEAT-INDUCIBLE TRANSCRIPTION REPRESSOR HRCA"/>
    <property type="match status" value="1"/>
</dbReference>
<dbReference type="PANTHER" id="PTHR34824">
    <property type="entry name" value="HEAT-INDUCIBLE TRANSCRIPTION REPRESSOR HRCA"/>
    <property type="match status" value="1"/>
</dbReference>
<keyword evidence="2 5" id="KW-0805">Transcription regulation</keyword>
<dbReference type="InterPro" id="IPR023120">
    <property type="entry name" value="WHTH_transcript_rep_HrcA_IDD"/>
</dbReference>
<dbReference type="InterPro" id="IPR002571">
    <property type="entry name" value="HrcA"/>
</dbReference>
<dbReference type="InterPro" id="IPR036388">
    <property type="entry name" value="WH-like_DNA-bd_sf"/>
</dbReference>
<proteinExistence type="inferred from homology"/>
<dbReference type="HAMAP" id="MF_00081">
    <property type="entry name" value="HrcA"/>
    <property type="match status" value="1"/>
</dbReference>
<evidence type="ECO:0000256" key="3">
    <source>
        <dbReference type="ARBA" id="ARBA00023016"/>
    </source>
</evidence>
<dbReference type="Proteomes" id="UP001321766">
    <property type="component" value="Chromosome"/>
</dbReference>
<protein>
    <recommendedName>
        <fullName evidence="5">Heat-inducible transcription repressor HrcA</fullName>
    </recommendedName>
</protein>
<keyword evidence="3 5" id="KW-0346">Stress response</keyword>
<dbReference type="SUPFAM" id="SSF46785">
    <property type="entry name" value="Winged helix' DNA-binding domain"/>
    <property type="match status" value="1"/>
</dbReference>
<sequence length="410" mass="43996">MAANRRMLVLRAVVEDYIRSQEPVGSSALTQQHQLGVSSATIRNDMAALEDEGYLIQPHTSAGRIPTQKGYRYFVDRLAKIVPLSRAQRKGIDAFLSGSSSLEDTLQRAAKLLAQITGQVAVVASPSLAKSRLRRLELIAIASMTLLVVVITDTGQVAQHTLTLPAQLESREKLIVGLSEDLNAQCTGLTLAKAAERMTSIAEQAREESSRQLLEDLAAVLADMADEEESSSLYMAGRSQLTHQQTISVSELAPLLDALEEQVVLMRLMSAQSELSQQQGGVSVAIGSETRTPGLLHASVVTSGYGHAQADGDGDEPEEDPEQQAAITDGPIAFVGSIGPTHMDYPATMSAVRAVAAYLTQFVAPATRTASECDRAICHNSQEHMRTEGIIGGRLLRSVGSCAQCERGRY</sequence>
<accession>A0ABM8B859</accession>
<dbReference type="Gene3D" id="3.30.390.60">
    <property type="entry name" value="Heat-inducible transcription repressor hrca homolog, domain 3"/>
    <property type="match status" value="1"/>
</dbReference>
<dbReference type="InterPro" id="IPR029016">
    <property type="entry name" value="GAF-like_dom_sf"/>
</dbReference>
<comment type="function">
    <text evidence="5">Negative regulator of class I heat shock genes (grpE-dnaK-dnaJ and groELS operons). Prevents heat-shock induction of these operons.</text>
</comment>
<evidence type="ECO:0000256" key="5">
    <source>
        <dbReference type="HAMAP-Rule" id="MF_00081"/>
    </source>
</evidence>
<feature type="domain" description="Heat-inducible transcription repressor HrcA C-terminal" evidence="6">
    <location>
        <begin position="103"/>
        <end position="349"/>
    </location>
</feature>
<evidence type="ECO:0000256" key="4">
    <source>
        <dbReference type="ARBA" id="ARBA00023163"/>
    </source>
</evidence>
<gene>
    <name evidence="5 7" type="primary">hrcA</name>
    <name evidence="7" type="ORF">KIM372_09650</name>
</gene>
<evidence type="ECO:0000313" key="8">
    <source>
        <dbReference type="Proteomes" id="UP001321766"/>
    </source>
</evidence>
<keyword evidence="8" id="KW-1185">Reference proteome</keyword>
<dbReference type="Gene3D" id="3.30.450.40">
    <property type="match status" value="1"/>
</dbReference>
<dbReference type="InterPro" id="IPR021153">
    <property type="entry name" value="HrcA_C"/>
</dbReference>
<dbReference type="Pfam" id="PF01628">
    <property type="entry name" value="HrcA"/>
    <property type="match status" value="1"/>
</dbReference>
<name>A0ABM8B859_9BIFI</name>
<reference evidence="7 8" key="1">
    <citation type="journal article" date="2023" name="Microbiol. Spectr.">
        <title>Symbiosis of Carpenter Bees with Uncharacterized Lactic Acid Bacteria Showing NAD Auxotrophy.</title>
        <authorList>
            <person name="Kawasaki S."/>
            <person name="Ozawa K."/>
            <person name="Mori T."/>
            <person name="Yamamoto A."/>
            <person name="Ito M."/>
            <person name="Ohkuma M."/>
            <person name="Sakamoto M."/>
            <person name="Matsutani M."/>
        </authorList>
    </citation>
    <scope>NUCLEOTIDE SEQUENCE [LARGE SCALE GENOMIC DNA]</scope>
    <source>
        <strain evidence="7 8">Kim37-2</strain>
    </source>
</reference>
<evidence type="ECO:0000256" key="1">
    <source>
        <dbReference type="ARBA" id="ARBA00022491"/>
    </source>
</evidence>
<organism evidence="7 8">
    <name type="scientific">Bombiscardovia nodaiensis</name>
    <dbReference type="NCBI Taxonomy" id="2932181"/>
    <lineage>
        <taxon>Bacteria</taxon>
        <taxon>Bacillati</taxon>
        <taxon>Actinomycetota</taxon>
        <taxon>Actinomycetes</taxon>
        <taxon>Bifidobacteriales</taxon>
        <taxon>Bifidobacteriaceae</taxon>
        <taxon>Bombiscardovia</taxon>
    </lineage>
</organism>
<dbReference type="NCBIfam" id="TIGR00331">
    <property type="entry name" value="hrcA"/>
    <property type="match status" value="1"/>
</dbReference>